<proteinExistence type="predicted"/>
<reference evidence="3" key="1">
    <citation type="submission" date="2016-09" db="EMBL/GenBank/DDBJ databases">
        <title>Acidihalobacter prosperus F5.</title>
        <authorList>
            <person name="Khaleque H.N."/>
            <person name="Ramsay J.P."/>
            <person name="Kaksonen A.H."/>
            <person name="Boxall N.J."/>
            <person name="Watkin E.L.J."/>
        </authorList>
    </citation>
    <scope>NUCLEOTIDE SEQUENCE [LARGE SCALE GENOMIC DNA]</scope>
    <source>
        <strain evidence="3">F5</strain>
    </source>
</reference>
<dbReference type="Gene3D" id="3.20.20.450">
    <property type="entry name" value="EAL domain"/>
    <property type="match status" value="1"/>
</dbReference>
<keyword evidence="3" id="KW-1185">Reference proteome</keyword>
<dbReference type="SMART" id="SM00052">
    <property type="entry name" value="EAL"/>
    <property type="match status" value="1"/>
</dbReference>
<dbReference type="InterPro" id="IPR035919">
    <property type="entry name" value="EAL_sf"/>
</dbReference>
<dbReference type="PANTHER" id="PTHR33121:SF71">
    <property type="entry name" value="OXYGEN SENSOR PROTEIN DOSP"/>
    <property type="match status" value="1"/>
</dbReference>
<dbReference type="EMBL" id="CP017415">
    <property type="protein sequence ID" value="AOU99299.1"/>
    <property type="molecule type" value="Genomic_DNA"/>
</dbReference>
<organism evidence="2 3">
    <name type="scientific">Acidihalobacter yilgarnensis</name>
    <dbReference type="NCBI Taxonomy" id="2819280"/>
    <lineage>
        <taxon>Bacteria</taxon>
        <taxon>Pseudomonadati</taxon>
        <taxon>Pseudomonadota</taxon>
        <taxon>Gammaproteobacteria</taxon>
        <taxon>Chromatiales</taxon>
        <taxon>Ectothiorhodospiraceae</taxon>
        <taxon>Acidihalobacter</taxon>
    </lineage>
</organism>
<evidence type="ECO:0000259" key="1">
    <source>
        <dbReference type="PROSITE" id="PS50883"/>
    </source>
</evidence>
<dbReference type="InterPro" id="IPR050706">
    <property type="entry name" value="Cyclic-di-GMP_PDE-like"/>
</dbReference>
<accession>A0A1D8IS39</accession>
<sequence length="189" mass="21042">MQRLSMQHTVPDSFVISVNVSSQELHTANYVNRIRALLEETGAHPDWLEIEITESGLVENGNTTLEQFFNLKSLGLKLSIDDFGTGYSSLSYLRQFPVDTLKIDQAFVREISHAQDALLIVKSIIGLAKAMNLSVVAEGVETLIQKRILSQEGCDEIQGYYFSRPLSVTALTKLLETPAPFSQLIDSHD</sequence>
<evidence type="ECO:0000313" key="3">
    <source>
        <dbReference type="Proteomes" id="UP000095401"/>
    </source>
</evidence>
<dbReference type="PANTHER" id="PTHR33121">
    <property type="entry name" value="CYCLIC DI-GMP PHOSPHODIESTERASE PDEF"/>
    <property type="match status" value="1"/>
</dbReference>
<dbReference type="CDD" id="cd01948">
    <property type="entry name" value="EAL"/>
    <property type="match status" value="1"/>
</dbReference>
<feature type="domain" description="EAL" evidence="1">
    <location>
        <begin position="1"/>
        <end position="179"/>
    </location>
</feature>
<dbReference type="KEGG" id="aprs:BI364_16405"/>
<dbReference type="GO" id="GO:0071111">
    <property type="term" value="F:cyclic-guanylate-specific phosphodiesterase activity"/>
    <property type="evidence" value="ECO:0007669"/>
    <property type="project" value="InterPro"/>
</dbReference>
<dbReference type="InterPro" id="IPR001633">
    <property type="entry name" value="EAL_dom"/>
</dbReference>
<dbReference type="PROSITE" id="PS50883">
    <property type="entry name" value="EAL"/>
    <property type="match status" value="1"/>
</dbReference>
<dbReference type="AlphaFoldDB" id="A0A1D8IS39"/>
<evidence type="ECO:0000313" key="2">
    <source>
        <dbReference type="EMBL" id="AOU99299.1"/>
    </source>
</evidence>
<gene>
    <name evidence="2" type="ORF">BI364_16405</name>
</gene>
<dbReference type="Proteomes" id="UP000095401">
    <property type="component" value="Chromosome"/>
</dbReference>
<protein>
    <recommendedName>
        <fullName evidence="1">EAL domain-containing protein</fullName>
    </recommendedName>
</protein>
<dbReference type="Pfam" id="PF00563">
    <property type="entry name" value="EAL"/>
    <property type="match status" value="1"/>
</dbReference>
<dbReference type="SUPFAM" id="SSF141868">
    <property type="entry name" value="EAL domain-like"/>
    <property type="match status" value="1"/>
</dbReference>
<name>A0A1D8IS39_9GAMM</name>